<dbReference type="GeneID" id="81423874"/>
<feature type="compositionally biased region" description="Polar residues" evidence="1">
    <location>
        <begin position="227"/>
        <end position="237"/>
    </location>
</feature>
<reference evidence="3" key="2">
    <citation type="journal article" date="2023" name="IMA Fungus">
        <title>Comparative genomic study of the Penicillium genus elucidates a diverse pangenome and 15 lateral gene transfer events.</title>
        <authorList>
            <person name="Petersen C."/>
            <person name="Sorensen T."/>
            <person name="Nielsen M.R."/>
            <person name="Sondergaard T.E."/>
            <person name="Sorensen J.L."/>
            <person name="Fitzpatrick D.A."/>
            <person name="Frisvad J.C."/>
            <person name="Nielsen K.L."/>
        </authorList>
    </citation>
    <scope>NUCLEOTIDE SEQUENCE</scope>
    <source>
        <strain evidence="3">IBT 26290</strain>
    </source>
</reference>
<name>A0A9W9IM09_9EURO</name>
<dbReference type="OrthoDB" id="5215637at2759"/>
<dbReference type="Proteomes" id="UP001149163">
    <property type="component" value="Unassembled WGS sequence"/>
</dbReference>
<dbReference type="RefSeq" id="XP_056548304.1">
    <property type="nucleotide sequence ID" value="XM_056684698.1"/>
</dbReference>
<organism evidence="3 4">
    <name type="scientific">Penicillium canariense</name>
    <dbReference type="NCBI Taxonomy" id="189055"/>
    <lineage>
        <taxon>Eukaryota</taxon>
        <taxon>Fungi</taxon>
        <taxon>Dikarya</taxon>
        <taxon>Ascomycota</taxon>
        <taxon>Pezizomycotina</taxon>
        <taxon>Eurotiomycetes</taxon>
        <taxon>Eurotiomycetidae</taxon>
        <taxon>Eurotiales</taxon>
        <taxon>Aspergillaceae</taxon>
        <taxon>Penicillium</taxon>
    </lineage>
</organism>
<evidence type="ECO:0000313" key="4">
    <source>
        <dbReference type="Proteomes" id="UP001149163"/>
    </source>
</evidence>
<feature type="region of interest" description="Disordered" evidence="1">
    <location>
        <begin position="156"/>
        <end position="178"/>
    </location>
</feature>
<feature type="compositionally biased region" description="Basic and acidic residues" evidence="1">
    <location>
        <begin position="242"/>
        <end position="256"/>
    </location>
</feature>
<evidence type="ECO:0000256" key="1">
    <source>
        <dbReference type="SAM" id="MobiDB-lite"/>
    </source>
</evidence>
<keyword evidence="4" id="KW-1185">Reference proteome</keyword>
<proteinExistence type="predicted"/>
<gene>
    <name evidence="3" type="ORF">N7482_002573</name>
</gene>
<evidence type="ECO:0000313" key="3">
    <source>
        <dbReference type="EMBL" id="KAJ5176696.1"/>
    </source>
</evidence>
<feature type="compositionally biased region" description="Low complexity" evidence="1">
    <location>
        <begin position="156"/>
        <end position="173"/>
    </location>
</feature>
<accession>A0A9W9IM09</accession>
<reference evidence="3" key="1">
    <citation type="submission" date="2022-11" db="EMBL/GenBank/DDBJ databases">
        <authorList>
            <person name="Petersen C."/>
        </authorList>
    </citation>
    <scope>NUCLEOTIDE SEQUENCE</scope>
    <source>
        <strain evidence="3">IBT 26290</strain>
    </source>
</reference>
<evidence type="ECO:0000256" key="2">
    <source>
        <dbReference type="SAM" id="Phobius"/>
    </source>
</evidence>
<feature type="region of interest" description="Disordered" evidence="1">
    <location>
        <begin position="220"/>
        <end position="256"/>
    </location>
</feature>
<keyword evidence="2" id="KW-0812">Transmembrane</keyword>
<dbReference type="EMBL" id="JAPQKN010000001">
    <property type="protein sequence ID" value="KAJ5176696.1"/>
    <property type="molecule type" value="Genomic_DNA"/>
</dbReference>
<protein>
    <submittedName>
        <fullName evidence="3">Uncharacterized protein</fullName>
    </submittedName>
</protein>
<dbReference type="AlphaFoldDB" id="A0A9W9IM09"/>
<sequence>MPDTRTCYYPDGTEATGSVPCTPKDTTSCCGVNNICLSNGYCLDVTQPFVLARGSCTSQEWGTGCPGHCRQSPPRHACQLSLNTHKFNSGTVNKDKGSAIVNVNFSNGTSTYCCGTPVVQGGEMVCRDGLDSFQLANAQILPGRAALANLVQADTSSNTSNSSASPTSTPSHSNSRDTTIGVGLGVPLGVIAIGSLIWALGERRRANRLSRAMMVTSFPTQEGLVRSPQSRLTSEGSAPTELDGHRQIPELMPREM</sequence>
<comment type="caution">
    <text evidence="3">The sequence shown here is derived from an EMBL/GenBank/DDBJ whole genome shotgun (WGS) entry which is preliminary data.</text>
</comment>
<keyword evidence="2" id="KW-0472">Membrane</keyword>
<keyword evidence="2" id="KW-1133">Transmembrane helix</keyword>
<feature type="transmembrane region" description="Helical" evidence="2">
    <location>
        <begin position="180"/>
        <end position="201"/>
    </location>
</feature>